<evidence type="ECO:0000313" key="2">
    <source>
        <dbReference type="Proteomes" id="UP000180246"/>
    </source>
</evidence>
<protein>
    <submittedName>
        <fullName evidence="1">Uncharacterized protein</fullName>
    </submittedName>
</protein>
<dbReference type="Proteomes" id="UP000180246">
    <property type="component" value="Unassembled WGS sequence"/>
</dbReference>
<organism evidence="1 2">
    <name type="scientific">Massilia timonae</name>
    <dbReference type="NCBI Taxonomy" id="47229"/>
    <lineage>
        <taxon>Bacteria</taxon>
        <taxon>Pseudomonadati</taxon>
        <taxon>Pseudomonadota</taxon>
        <taxon>Betaproteobacteria</taxon>
        <taxon>Burkholderiales</taxon>
        <taxon>Oxalobacteraceae</taxon>
        <taxon>Telluria group</taxon>
        <taxon>Massilia</taxon>
    </lineage>
</organism>
<accession>A0A1S2NA25</accession>
<name>A0A1S2NA25_9BURK</name>
<dbReference type="AlphaFoldDB" id="A0A1S2NA25"/>
<comment type="caution">
    <text evidence="1">The sequence shown here is derived from an EMBL/GenBank/DDBJ whole genome shotgun (WGS) entry which is preliminary data.</text>
</comment>
<gene>
    <name evidence="1" type="ORF">LO55_581</name>
</gene>
<sequence>MSFNFQLVRDDEGGPAAVVFEDSSSPGLVPVWEAAGVYDALYNSDGRMARDVSRAIAYGLDQLNENAALGGLLPPGVSMTEAIRFLDNVSRGCTIHGVARIQTR</sequence>
<dbReference type="EMBL" id="JRYB01000001">
    <property type="protein sequence ID" value="OIJ41693.1"/>
    <property type="molecule type" value="Genomic_DNA"/>
</dbReference>
<reference evidence="1 2" key="1">
    <citation type="submission" date="2014-10" db="EMBL/GenBank/DDBJ databases">
        <authorList>
            <person name="Seo M.-J."/>
            <person name="Seok Y.J."/>
            <person name="Cha I.-T."/>
        </authorList>
    </citation>
    <scope>NUCLEOTIDE SEQUENCE [LARGE SCALE GENOMIC DNA]</scope>
    <source>
        <strain evidence="1 2">NEU</strain>
    </source>
</reference>
<evidence type="ECO:0000313" key="1">
    <source>
        <dbReference type="EMBL" id="OIJ41693.1"/>
    </source>
</evidence>
<proteinExistence type="predicted"/>
<dbReference type="RefSeq" id="WP_071360376.1">
    <property type="nucleotide sequence ID" value="NZ_JRYB01000001.1"/>
</dbReference>